<comment type="caution">
    <text evidence="2">The sequence shown here is derived from an EMBL/GenBank/DDBJ whole genome shotgun (WGS) entry which is preliminary data.</text>
</comment>
<dbReference type="InterPro" id="IPR011121">
    <property type="entry name" value="Trp-rich_dom"/>
</dbReference>
<sequence>TSGGSGPVLKFNGAAYVAGQFSNWTPIAAEATSSGYDVAWKNTSTGVFTVWTADSNGNFTSNLLSNVSGTSTAFESIETLFQQDLNGDGVIGLRTTTIEAAGATSLVQAGSNYLLDPTSGGSGPVLKFNGAAYVTGQFSNWTPIAAEATSSGYDVAWKNTSTGVFTVWTADSNGNFTSNLLSNVSGTSTAFESIETLFQQDLNGDGVIGLRTTTVEAAGATSLVQVGSNYLLDPTSGGSGPVLKFNGAAYVAGQFSNWTPIAAEATSSGYDVAWKNTLTGVFTVWTADSNGNFTSNLLSNVSGASASLKSIETVLHQDLNSDGVINSSSTVLDISGKITLALGNLSQATVIEPGASLELTGAASASVTFKGVTGTLAFDHSTQFTGTIYGLSGNGDPSSSDILDLKDISFGSGTKVAYSGDTSGGVLTVSDAQNHVAHITLAGDYTHSTFNLSSDGKGGTLVIDPPIDGFN</sequence>
<dbReference type="AlphaFoldDB" id="A0A5S4VWE3"/>
<reference evidence="2 3" key="1">
    <citation type="submission" date="2019-08" db="EMBL/GenBank/DDBJ databases">
        <title>Bradyrhizobium hipponensis sp. nov., a rhizobium isolated from a Lupinus angustifolius root nodule in Tunisia.</title>
        <authorList>
            <person name="Off K."/>
            <person name="Rejili M."/>
            <person name="Mars M."/>
            <person name="Brachmann A."/>
            <person name="Marin M."/>
        </authorList>
    </citation>
    <scope>NUCLEOTIDE SEQUENCE [LARGE SCALE GENOMIC DNA]</scope>
    <source>
        <strain evidence="2 3">CTAW11</strain>
    </source>
</reference>
<feature type="domain" description="Tryptophan-rich" evidence="1">
    <location>
        <begin position="3"/>
        <end position="92"/>
    </location>
</feature>
<gene>
    <name evidence="2" type="ORF">FXB38_42400</name>
</gene>
<dbReference type="Pfam" id="PF07483">
    <property type="entry name" value="W_rich_C"/>
    <property type="match status" value="3"/>
</dbReference>
<proteinExistence type="predicted"/>
<keyword evidence="3" id="KW-1185">Reference proteome</keyword>
<name>A0A5S4VWE3_9BRAD</name>
<evidence type="ECO:0000259" key="1">
    <source>
        <dbReference type="Pfam" id="PF07483"/>
    </source>
</evidence>
<feature type="domain" description="Tryptophan-rich" evidence="1">
    <location>
        <begin position="104"/>
        <end position="209"/>
    </location>
</feature>
<evidence type="ECO:0000313" key="2">
    <source>
        <dbReference type="EMBL" id="TYL69679.1"/>
    </source>
</evidence>
<dbReference type="Proteomes" id="UP000324853">
    <property type="component" value="Unassembled WGS sequence"/>
</dbReference>
<accession>A0A5S4VWE3</accession>
<organism evidence="2 3">
    <name type="scientific">Bradyrhizobium cytisi</name>
    <dbReference type="NCBI Taxonomy" id="515489"/>
    <lineage>
        <taxon>Bacteria</taxon>
        <taxon>Pseudomonadati</taxon>
        <taxon>Pseudomonadota</taxon>
        <taxon>Alphaproteobacteria</taxon>
        <taxon>Hyphomicrobiales</taxon>
        <taxon>Nitrobacteraceae</taxon>
        <taxon>Bradyrhizobium</taxon>
    </lineage>
</organism>
<dbReference type="EMBL" id="VSSR01000174">
    <property type="protein sequence ID" value="TYL69679.1"/>
    <property type="molecule type" value="Genomic_DNA"/>
</dbReference>
<evidence type="ECO:0000313" key="3">
    <source>
        <dbReference type="Proteomes" id="UP000324853"/>
    </source>
</evidence>
<protein>
    <recommendedName>
        <fullName evidence="1">Tryptophan-rich domain-containing protein</fullName>
    </recommendedName>
</protein>
<feature type="non-terminal residue" evidence="2">
    <location>
        <position position="1"/>
    </location>
</feature>
<feature type="domain" description="Tryptophan-rich" evidence="1">
    <location>
        <begin position="221"/>
        <end position="325"/>
    </location>
</feature>
<feature type="non-terminal residue" evidence="2">
    <location>
        <position position="471"/>
    </location>
</feature>